<gene>
    <name evidence="1" type="ORF">BDA96_04G248300</name>
</gene>
<evidence type="ECO:0000313" key="2">
    <source>
        <dbReference type="Proteomes" id="UP000807115"/>
    </source>
</evidence>
<comment type="caution">
    <text evidence="1">The sequence shown here is derived from an EMBL/GenBank/DDBJ whole genome shotgun (WGS) entry which is preliminary data.</text>
</comment>
<evidence type="ECO:0000313" key="1">
    <source>
        <dbReference type="EMBL" id="KAG0534081.1"/>
    </source>
</evidence>
<reference evidence="1" key="1">
    <citation type="journal article" date="2019" name="BMC Genomics">
        <title>A new reference genome for Sorghum bicolor reveals high levels of sequence similarity between sweet and grain genotypes: implications for the genetics of sugar metabolism.</title>
        <authorList>
            <person name="Cooper E.A."/>
            <person name="Brenton Z.W."/>
            <person name="Flinn B.S."/>
            <person name="Jenkins J."/>
            <person name="Shu S."/>
            <person name="Flowers D."/>
            <person name="Luo F."/>
            <person name="Wang Y."/>
            <person name="Xia P."/>
            <person name="Barry K."/>
            <person name="Daum C."/>
            <person name="Lipzen A."/>
            <person name="Yoshinaga Y."/>
            <person name="Schmutz J."/>
            <person name="Saski C."/>
            <person name="Vermerris W."/>
            <person name="Kresovich S."/>
        </authorList>
    </citation>
    <scope>NUCLEOTIDE SEQUENCE</scope>
</reference>
<dbReference type="AlphaFoldDB" id="A0A921R7Q6"/>
<reference evidence="1" key="2">
    <citation type="submission" date="2020-10" db="EMBL/GenBank/DDBJ databases">
        <authorList>
            <person name="Cooper E.A."/>
            <person name="Brenton Z.W."/>
            <person name="Flinn B.S."/>
            <person name="Jenkins J."/>
            <person name="Shu S."/>
            <person name="Flowers D."/>
            <person name="Luo F."/>
            <person name="Wang Y."/>
            <person name="Xia P."/>
            <person name="Barry K."/>
            <person name="Daum C."/>
            <person name="Lipzen A."/>
            <person name="Yoshinaga Y."/>
            <person name="Schmutz J."/>
            <person name="Saski C."/>
            <person name="Vermerris W."/>
            <person name="Kresovich S."/>
        </authorList>
    </citation>
    <scope>NUCLEOTIDE SEQUENCE</scope>
</reference>
<organism evidence="1 2">
    <name type="scientific">Sorghum bicolor</name>
    <name type="common">Sorghum</name>
    <name type="synonym">Sorghum vulgare</name>
    <dbReference type="NCBI Taxonomy" id="4558"/>
    <lineage>
        <taxon>Eukaryota</taxon>
        <taxon>Viridiplantae</taxon>
        <taxon>Streptophyta</taxon>
        <taxon>Embryophyta</taxon>
        <taxon>Tracheophyta</taxon>
        <taxon>Spermatophyta</taxon>
        <taxon>Magnoliopsida</taxon>
        <taxon>Liliopsida</taxon>
        <taxon>Poales</taxon>
        <taxon>Poaceae</taxon>
        <taxon>PACMAD clade</taxon>
        <taxon>Panicoideae</taxon>
        <taxon>Andropogonodae</taxon>
        <taxon>Andropogoneae</taxon>
        <taxon>Sorghinae</taxon>
        <taxon>Sorghum</taxon>
    </lineage>
</organism>
<dbReference type="Proteomes" id="UP000807115">
    <property type="component" value="Chromosome 4"/>
</dbReference>
<accession>A0A921R7Q6</accession>
<proteinExistence type="predicted"/>
<protein>
    <submittedName>
        <fullName evidence="1">Uncharacterized protein</fullName>
    </submittedName>
</protein>
<name>A0A921R7Q6_SORBI</name>
<dbReference type="EMBL" id="CM027683">
    <property type="protein sequence ID" value="KAG0534081.1"/>
    <property type="molecule type" value="Genomic_DNA"/>
</dbReference>
<sequence>MRIGWSAAAVRSFSPGWDKLFRNAADQLMGSAGRRSPDPDASAANCLAILE</sequence>